<accession>A0AAD7IXX9</accession>
<comment type="caution">
    <text evidence="2">The sequence shown here is derived from an EMBL/GenBank/DDBJ whole genome shotgun (WGS) entry which is preliminary data.</text>
</comment>
<evidence type="ECO:0000313" key="2">
    <source>
        <dbReference type="EMBL" id="KAJ7752869.1"/>
    </source>
</evidence>
<proteinExistence type="predicted"/>
<evidence type="ECO:0000256" key="1">
    <source>
        <dbReference type="SAM" id="MobiDB-lite"/>
    </source>
</evidence>
<keyword evidence="3" id="KW-1185">Reference proteome</keyword>
<dbReference type="Proteomes" id="UP001215598">
    <property type="component" value="Unassembled WGS sequence"/>
</dbReference>
<name>A0AAD7IXX9_9AGAR</name>
<evidence type="ECO:0000313" key="3">
    <source>
        <dbReference type="Proteomes" id="UP001215598"/>
    </source>
</evidence>
<dbReference type="AlphaFoldDB" id="A0AAD7IXX9"/>
<protein>
    <submittedName>
        <fullName evidence="2">Uncharacterized protein</fullName>
    </submittedName>
</protein>
<dbReference type="EMBL" id="JARKIB010000057">
    <property type="protein sequence ID" value="KAJ7752869.1"/>
    <property type="molecule type" value="Genomic_DNA"/>
</dbReference>
<sequence>MRIWRGWRLRSAWFCTPHPASFPPSLTPTQNPGRRSCLWHDHKRPEGRRRSAPAALPRPSSECGDGERGTVDVVLHPCLFLFPLFTVRVLVLLHHPPSSLPTPSPHPPKLLDANPPLPFRYPRDNCARRQRHRPQSVLSFYLTHDAHTELLAPYLNSSRGRGSRF</sequence>
<gene>
    <name evidence="2" type="ORF">B0H16DRAFT_780713</name>
</gene>
<feature type="compositionally biased region" description="Low complexity" evidence="1">
    <location>
        <begin position="52"/>
        <end position="61"/>
    </location>
</feature>
<organism evidence="2 3">
    <name type="scientific">Mycena metata</name>
    <dbReference type="NCBI Taxonomy" id="1033252"/>
    <lineage>
        <taxon>Eukaryota</taxon>
        <taxon>Fungi</taxon>
        <taxon>Dikarya</taxon>
        <taxon>Basidiomycota</taxon>
        <taxon>Agaricomycotina</taxon>
        <taxon>Agaricomycetes</taxon>
        <taxon>Agaricomycetidae</taxon>
        <taxon>Agaricales</taxon>
        <taxon>Marasmiineae</taxon>
        <taxon>Mycenaceae</taxon>
        <taxon>Mycena</taxon>
    </lineage>
</organism>
<feature type="region of interest" description="Disordered" evidence="1">
    <location>
        <begin position="24"/>
        <end position="66"/>
    </location>
</feature>
<reference evidence="2" key="1">
    <citation type="submission" date="2023-03" db="EMBL/GenBank/DDBJ databases">
        <title>Massive genome expansion in bonnet fungi (Mycena s.s.) driven by repeated elements and novel gene families across ecological guilds.</title>
        <authorList>
            <consortium name="Lawrence Berkeley National Laboratory"/>
            <person name="Harder C.B."/>
            <person name="Miyauchi S."/>
            <person name="Viragh M."/>
            <person name="Kuo A."/>
            <person name="Thoen E."/>
            <person name="Andreopoulos B."/>
            <person name="Lu D."/>
            <person name="Skrede I."/>
            <person name="Drula E."/>
            <person name="Henrissat B."/>
            <person name="Morin E."/>
            <person name="Kohler A."/>
            <person name="Barry K."/>
            <person name="LaButti K."/>
            <person name="Morin E."/>
            <person name="Salamov A."/>
            <person name="Lipzen A."/>
            <person name="Mereny Z."/>
            <person name="Hegedus B."/>
            <person name="Baldrian P."/>
            <person name="Stursova M."/>
            <person name="Weitz H."/>
            <person name="Taylor A."/>
            <person name="Grigoriev I.V."/>
            <person name="Nagy L.G."/>
            <person name="Martin F."/>
            <person name="Kauserud H."/>
        </authorList>
    </citation>
    <scope>NUCLEOTIDE SEQUENCE</scope>
    <source>
        <strain evidence="2">CBHHK182m</strain>
    </source>
</reference>